<evidence type="ECO:0000313" key="3">
    <source>
        <dbReference type="Proteomes" id="UP000006038"/>
    </source>
</evidence>
<dbReference type="Proteomes" id="UP000006038">
    <property type="component" value="Chromosome 3"/>
</dbReference>
<evidence type="ECO:0008006" key="4">
    <source>
        <dbReference type="Google" id="ProtNLM"/>
    </source>
</evidence>
<feature type="compositionally biased region" description="Basic and acidic residues" evidence="1">
    <location>
        <begin position="96"/>
        <end position="114"/>
    </location>
</feature>
<dbReference type="STRING" id="4533.J3LUC5"/>
<proteinExistence type="predicted"/>
<sequence>MDGSDLPPEGSSQRTPKSLPGSRKSKRGDDASPVTPAGAGSSSTTTARRSRRLAGAPPDAPAAGSGTSYPSPSRTKTARRSKGLAGRTVGAVADNNCERGDDLGRFDVDAERGRGGAGELWKATSGSGSGSGHADKEMREAILRVRLERSVLAPDDAASSYRELGLDPDMASKLGLLRSAAAGGDLADVEQKQIPEVFLSVRRERSVLAPDDASSSYRELGLDPDMASKLGLLRSAAAGGDLADVEQKQMPEKQIPEVFLSVRRERSVLAPDDASSSYRELGLDPDMASKLGLLRSAAAGGDLADVEQKQMPEVFLRVRRERSVLAPDDAASSYRELGLVPDMASKLGLLRSAAAGGDLADVEQKQMPEVFLRVRRERSVLAPDDAASSYRELGLDPDMASKLGLLRSAAAGGDLADVEQKQMPEVFLRVRRERSVLAPDDAASSHRELGLDPDMDSQLGILRRAGAGGHLADVEQKQMPEVFLSVRRVRSIMFCFLFHCFSGLSIGDCSTNRICRNLGYCTSVLFWQSASRKGILIDPILCQASVPEWRNALPEKDIADYTTDGETSRKLGQVVCPLNMDSMSTSQLSATSSECKCKLPGSKACVGVHIKMATSLLKNQLGEHAFSNCGLEAMGGEQTLKLWTRTDQKKIGKITRVIPRNKRGNFMEIALKKFSSEKPKKDLVNYYYNVFLPRRLASLTRAENTNAKDVDTDGDSDEDHSEKKMKTLASSIRLISLGLHNDISVCNCKFPEKTSLIMSLWFLSGK</sequence>
<name>J3LUC5_ORYBR</name>
<reference evidence="2" key="2">
    <citation type="submission" date="2013-04" db="UniProtKB">
        <authorList>
            <consortium name="EnsemblPlants"/>
        </authorList>
    </citation>
    <scope>IDENTIFICATION</scope>
</reference>
<feature type="compositionally biased region" description="Low complexity" evidence="1">
    <location>
        <begin position="37"/>
        <end position="66"/>
    </location>
</feature>
<dbReference type="HOGENOM" id="CLU_364634_0_0_1"/>
<reference evidence="2" key="1">
    <citation type="journal article" date="2013" name="Nat. Commun.">
        <title>Whole-genome sequencing of Oryza brachyantha reveals mechanisms underlying Oryza genome evolution.</title>
        <authorList>
            <person name="Chen J."/>
            <person name="Huang Q."/>
            <person name="Gao D."/>
            <person name="Wang J."/>
            <person name="Lang Y."/>
            <person name="Liu T."/>
            <person name="Li B."/>
            <person name="Bai Z."/>
            <person name="Luis Goicoechea J."/>
            <person name="Liang C."/>
            <person name="Chen C."/>
            <person name="Zhang W."/>
            <person name="Sun S."/>
            <person name="Liao Y."/>
            <person name="Zhang X."/>
            <person name="Yang L."/>
            <person name="Song C."/>
            <person name="Wang M."/>
            <person name="Shi J."/>
            <person name="Liu G."/>
            <person name="Liu J."/>
            <person name="Zhou H."/>
            <person name="Zhou W."/>
            <person name="Yu Q."/>
            <person name="An N."/>
            <person name="Chen Y."/>
            <person name="Cai Q."/>
            <person name="Wang B."/>
            <person name="Liu B."/>
            <person name="Min J."/>
            <person name="Huang Y."/>
            <person name="Wu H."/>
            <person name="Li Z."/>
            <person name="Zhang Y."/>
            <person name="Yin Y."/>
            <person name="Song W."/>
            <person name="Jiang J."/>
            <person name="Jackson S.A."/>
            <person name="Wing R.A."/>
            <person name="Wang J."/>
            <person name="Chen M."/>
        </authorList>
    </citation>
    <scope>NUCLEOTIDE SEQUENCE [LARGE SCALE GENOMIC DNA]</scope>
    <source>
        <strain evidence="2">cv. IRGC 101232</strain>
    </source>
</reference>
<organism evidence="2">
    <name type="scientific">Oryza brachyantha</name>
    <name type="common">malo sina</name>
    <dbReference type="NCBI Taxonomy" id="4533"/>
    <lineage>
        <taxon>Eukaryota</taxon>
        <taxon>Viridiplantae</taxon>
        <taxon>Streptophyta</taxon>
        <taxon>Embryophyta</taxon>
        <taxon>Tracheophyta</taxon>
        <taxon>Spermatophyta</taxon>
        <taxon>Magnoliopsida</taxon>
        <taxon>Liliopsida</taxon>
        <taxon>Poales</taxon>
        <taxon>Poaceae</taxon>
        <taxon>BOP clade</taxon>
        <taxon>Oryzoideae</taxon>
        <taxon>Oryzeae</taxon>
        <taxon>Oryzinae</taxon>
        <taxon>Oryza</taxon>
    </lineage>
</organism>
<dbReference type="AlphaFoldDB" id="J3LUC5"/>
<dbReference type="eggNOG" id="KOG3369">
    <property type="taxonomic scope" value="Eukaryota"/>
</dbReference>
<feature type="region of interest" description="Disordered" evidence="1">
    <location>
        <begin position="1"/>
        <end position="135"/>
    </location>
</feature>
<accession>J3LUC5</accession>
<dbReference type="PANTHER" id="PTHR46872">
    <property type="entry name" value="DNA BINDING PROTEIN"/>
    <property type="match status" value="1"/>
</dbReference>
<keyword evidence="3" id="KW-1185">Reference proteome</keyword>
<evidence type="ECO:0000313" key="2">
    <source>
        <dbReference type="EnsemblPlants" id="OB03G46510.1"/>
    </source>
</evidence>
<dbReference type="Gramene" id="OB03G46510.1">
    <property type="protein sequence ID" value="OB03G46510.1"/>
    <property type="gene ID" value="OB03G46510"/>
</dbReference>
<dbReference type="PANTHER" id="PTHR46872:SF5">
    <property type="entry name" value="MYB-LIKE DOMAIN-CONTAINING PROTEIN"/>
    <property type="match status" value="1"/>
</dbReference>
<evidence type="ECO:0000256" key="1">
    <source>
        <dbReference type="SAM" id="MobiDB-lite"/>
    </source>
</evidence>
<protein>
    <recommendedName>
        <fullName evidence="4">ELM2 domain-containing protein</fullName>
    </recommendedName>
</protein>
<dbReference type="EnsemblPlants" id="OB03G46510.1">
    <property type="protein sequence ID" value="OB03G46510.1"/>
    <property type="gene ID" value="OB03G46510"/>
</dbReference>